<keyword evidence="5 13" id="KW-0547">Nucleotide-binding</keyword>
<evidence type="ECO:0000256" key="10">
    <source>
        <dbReference type="ARBA" id="ARBA00023098"/>
    </source>
</evidence>
<evidence type="ECO:0000256" key="2">
    <source>
        <dbReference type="ARBA" id="ARBA00022516"/>
    </source>
</evidence>
<dbReference type="GO" id="GO:0016743">
    <property type="term" value="F:carboxyl- or carbamoyltransferase activity"/>
    <property type="evidence" value="ECO:0007669"/>
    <property type="project" value="UniProtKB-UniRule"/>
</dbReference>
<keyword evidence="8 13" id="KW-0862">Zinc</keyword>
<keyword evidence="13" id="KW-0963">Cytoplasm</keyword>
<comment type="caution">
    <text evidence="15">The sequence shown here is derived from an EMBL/GenBank/DDBJ whole genome shotgun (WGS) entry which is preliminary data.</text>
</comment>
<feature type="zinc finger region" description="C4-type" evidence="13">
    <location>
        <begin position="25"/>
        <end position="47"/>
    </location>
</feature>
<comment type="similarity">
    <text evidence="13">Belongs to the AccD/PCCB family.</text>
</comment>
<evidence type="ECO:0000256" key="8">
    <source>
        <dbReference type="ARBA" id="ARBA00022833"/>
    </source>
</evidence>
<feature type="domain" description="CoA carboxyltransferase N-terminal" evidence="14">
    <location>
        <begin position="21"/>
        <end position="285"/>
    </location>
</feature>
<dbReference type="GO" id="GO:0008270">
    <property type="term" value="F:zinc ion binding"/>
    <property type="evidence" value="ECO:0007669"/>
    <property type="project" value="UniProtKB-UniRule"/>
</dbReference>
<dbReference type="EC" id="2.1.3.15" evidence="13"/>
<comment type="subcellular location">
    <subcellularLocation>
        <location evidence="1 13">Cytoplasm</location>
    </subcellularLocation>
</comment>
<feature type="binding site" evidence="13">
    <location>
        <position position="44"/>
    </location>
    <ligand>
        <name>Zn(2+)</name>
        <dbReference type="ChEBI" id="CHEBI:29105"/>
    </ligand>
</feature>
<evidence type="ECO:0000256" key="4">
    <source>
        <dbReference type="ARBA" id="ARBA00022723"/>
    </source>
</evidence>
<evidence type="ECO:0000313" key="15">
    <source>
        <dbReference type="EMBL" id="TKD10189.1"/>
    </source>
</evidence>
<evidence type="ECO:0000256" key="12">
    <source>
        <dbReference type="ARBA" id="ARBA00025280"/>
    </source>
</evidence>
<feature type="binding site" evidence="13">
    <location>
        <position position="47"/>
    </location>
    <ligand>
        <name>Zn(2+)</name>
        <dbReference type="ChEBI" id="CHEBI:29105"/>
    </ligand>
</feature>
<dbReference type="RefSeq" id="WP_136928589.1">
    <property type="nucleotide sequence ID" value="NZ_SSMQ01000007.1"/>
</dbReference>
<accession>A0A4U1JI53</accession>
<keyword evidence="9 13" id="KW-0067">ATP-binding</keyword>
<reference evidence="15 16" key="1">
    <citation type="submission" date="2019-04" db="EMBL/GenBank/DDBJ databases">
        <authorList>
            <person name="Li Y."/>
            <person name="Wang J."/>
        </authorList>
    </citation>
    <scope>NUCLEOTIDE SEQUENCE [LARGE SCALE GENOMIC DNA]</scope>
    <source>
        <strain evidence="15 16">DSM 14668</strain>
    </source>
</reference>
<dbReference type="Pfam" id="PF17848">
    <property type="entry name" value="Zn_ribbon_ACC"/>
    <property type="match status" value="1"/>
</dbReference>
<comment type="subunit">
    <text evidence="13">Acetyl-CoA carboxylase is a heterohexamer composed of biotin carboxyl carrier protein (AccB), biotin carboxylase (AccC) and two subunits each of ACCase subunit alpha (AccA) and ACCase subunit beta (AccD).</text>
</comment>
<dbReference type="PROSITE" id="PS50980">
    <property type="entry name" value="COA_CT_NTER"/>
    <property type="match status" value="1"/>
</dbReference>
<dbReference type="UniPathway" id="UPA00655">
    <property type="reaction ID" value="UER00711"/>
</dbReference>
<keyword evidence="11 13" id="KW-0275">Fatty acid biosynthesis</keyword>
<dbReference type="PANTHER" id="PTHR42995">
    <property type="entry name" value="ACETYL-COENZYME A CARBOXYLASE CARBOXYL TRANSFERASE SUBUNIT BETA, CHLOROPLASTIC"/>
    <property type="match status" value="1"/>
</dbReference>
<evidence type="ECO:0000256" key="13">
    <source>
        <dbReference type="HAMAP-Rule" id="MF_01395"/>
    </source>
</evidence>
<dbReference type="PANTHER" id="PTHR42995:SF5">
    <property type="entry name" value="ACETYL-COENZYME A CARBOXYLASE CARBOXYL TRANSFERASE SUBUNIT BETA, CHLOROPLASTIC"/>
    <property type="match status" value="1"/>
</dbReference>
<proteinExistence type="inferred from homology"/>
<dbReference type="GO" id="GO:2001295">
    <property type="term" value="P:malonyl-CoA biosynthetic process"/>
    <property type="evidence" value="ECO:0007669"/>
    <property type="project" value="UniProtKB-UniRule"/>
</dbReference>
<feature type="binding site" evidence="13">
    <location>
        <position position="28"/>
    </location>
    <ligand>
        <name>Zn(2+)</name>
        <dbReference type="ChEBI" id="CHEBI:29105"/>
    </ligand>
</feature>
<dbReference type="GO" id="GO:0009317">
    <property type="term" value="C:acetyl-CoA carboxylase complex"/>
    <property type="evidence" value="ECO:0007669"/>
    <property type="project" value="InterPro"/>
</dbReference>
<evidence type="ECO:0000256" key="11">
    <source>
        <dbReference type="ARBA" id="ARBA00023160"/>
    </source>
</evidence>
<dbReference type="InterPro" id="IPR011762">
    <property type="entry name" value="COA_CT_N"/>
</dbReference>
<dbReference type="GO" id="GO:0003989">
    <property type="term" value="F:acetyl-CoA carboxylase activity"/>
    <property type="evidence" value="ECO:0007669"/>
    <property type="project" value="InterPro"/>
</dbReference>
<dbReference type="InterPro" id="IPR000438">
    <property type="entry name" value="Acetyl_CoA_COase_Trfase_b_su"/>
</dbReference>
<comment type="pathway">
    <text evidence="13">Lipid metabolism; malonyl-CoA biosynthesis; malonyl-CoA from acetyl-CoA: step 1/1.</text>
</comment>
<dbReference type="InterPro" id="IPR029045">
    <property type="entry name" value="ClpP/crotonase-like_dom_sf"/>
</dbReference>
<organism evidence="15 16">
    <name type="scientific">Polyangium fumosum</name>
    <dbReference type="NCBI Taxonomy" id="889272"/>
    <lineage>
        <taxon>Bacteria</taxon>
        <taxon>Pseudomonadati</taxon>
        <taxon>Myxococcota</taxon>
        <taxon>Polyangia</taxon>
        <taxon>Polyangiales</taxon>
        <taxon>Polyangiaceae</taxon>
        <taxon>Polyangium</taxon>
    </lineage>
</organism>
<evidence type="ECO:0000313" key="16">
    <source>
        <dbReference type="Proteomes" id="UP000309215"/>
    </source>
</evidence>
<dbReference type="GO" id="GO:0006633">
    <property type="term" value="P:fatty acid biosynthetic process"/>
    <property type="evidence" value="ECO:0007669"/>
    <property type="project" value="UniProtKB-KW"/>
</dbReference>
<evidence type="ECO:0000256" key="6">
    <source>
        <dbReference type="ARBA" id="ARBA00022771"/>
    </source>
</evidence>
<keyword evidence="7 13" id="KW-0276">Fatty acid metabolism</keyword>
<protein>
    <recommendedName>
        <fullName evidence="13">Acetyl-coenzyme A carboxylase carboxyl transferase subunit beta</fullName>
        <shortName evidence="13">ACCase subunit beta</shortName>
        <shortName evidence="13">Acetyl-CoA carboxylase carboxyltransferase subunit beta</shortName>
        <ecNumber evidence="13">2.1.3.15</ecNumber>
    </recommendedName>
</protein>
<keyword evidence="6 13" id="KW-0863">Zinc-finger</keyword>
<feature type="binding site" evidence="13">
    <location>
        <position position="25"/>
    </location>
    <ligand>
        <name>Zn(2+)</name>
        <dbReference type="ChEBI" id="CHEBI:29105"/>
    </ligand>
</feature>
<evidence type="ECO:0000256" key="7">
    <source>
        <dbReference type="ARBA" id="ARBA00022832"/>
    </source>
</evidence>
<sequence length="285" mass="30781">MSWPDKTPPSAGEKRSIGAGVFRRCEGCGETVTADDLAASFEVCPRCGHHHKLSASGWRALLCDEGALEAWDEHLVPDDPLRFSDGRSYKDRVAAAQKKTGAREGIEIGKACLGGRPIGYGAFVFAFMGGSMGSVVGEKITRLFERAAEEELPVLLLSASGGARMQEGILSLMQMAKSVAALERFRQRRLPFLSVLLHPTTGGVAASFAFLGDVNIAEPKALIGFAGPRVIETTIRQTLPPGFQRAEFLLEHGMIDAIVPRLEMKQTIGLLLDHLQDGRAARTPR</sequence>
<dbReference type="HAMAP" id="MF_01395">
    <property type="entry name" value="AcetylCoA_CT_beta"/>
    <property type="match status" value="1"/>
</dbReference>
<dbReference type="Pfam" id="PF01039">
    <property type="entry name" value="Carboxyl_trans"/>
    <property type="match status" value="1"/>
</dbReference>
<comment type="catalytic activity">
    <reaction evidence="13">
        <text>N(6)-carboxybiotinyl-L-lysyl-[protein] + acetyl-CoA = N(6)-biotinyl-L-lysyl-[protein] + malonyl-CoA</text>
        <dbReference type="Rhea" id="RHEA:54728"/>
        <dbReference type="Rhea" id="RHEA-COMP:10505"/>
        <dbReference type="Rhea" id="RHEA-COMP:10506"/>
        <dbReference type="ChEBI" id="CHEBI:57288"/>
        <dbReference type="ChEBI" id="CHEBI:57384"/>
        <dbReference type="ChEBI" id="CHEBI:83144"/>
        <dbReference type="ChEBI" id="CHEBI:83145"/>
        <dbReference type="EC" id="2.1.3.15"/>
    </reaction>
</comment>
<evidence type="ECO:0000256" key="3">
    <source>
        <dbReference type="ARBA" id="ARBA00022679"/>
    </source>
</evidence>
<dbReference type="Gene3D" id="3.90.226.10">
    <property type="entry name" value="2-enoyl-CoA Hydratase, Chain A, domain 1"/>
    <property type="match status" value="1"/>
</dbReference>
<evidence type="ECO:0000256" key="9">
    <source>
        <dbReference type="ARBA" id="ARBA00022840"/>
    </source>
</evidence>
<keyword evidence="16" id="KW-1185">Reference proteome</keyword>
<gene>
    <name evidence="13" type="primary">accD</name>
    <name evidence="15" type="ORF">E8A74_09245</name>
</gene>
<keyword evidence="2 13" id="KW-0444">Lipid biosynthesis</keyword>
<keyword evidence="4 13" id="KW-0479">Metal-binding</keyword>
<dbReference type="EMBL" id="SSMQ01000007">
    <property type="protein sequence ID" value="TKD10189.1"/>
    <property type="molecule type" value="Genomic_DNA"/>
</dbReference>
<name>A0A4U1JI53_9BACT</name>
<evidence type="ECO:0000256" key="1">
    <source>
        <dbReference type="ARBA" id="ARBA00004496"/>
    </source>
</evidence>
<dbReference type="NCBIfam" id="TIGR00515">
    <property type="entry name" value="accD"/>
    <property type="match status" value="1"/>
</dbReference>
<dbReference type="AlphaFoldDB" id="A0A4U1JI53"/>
<dbReference type="Proteomes" id="UP000309215">
    <property type="component" value="Unassembled WGS sequence"/>
</dbReference>
<dbReference type="InterPro" id="IPR034733">
    <property type="entry name" value="AcCoA_carboxyl_beta"/>
</dbReference>
<comment type="function">
    <text evidence="12 13">Component of the acetyl coenzyme A carboxylase (ACC) complex. Biotin carboxylase (BC) catalyzes the carboxylation of biotin on its carrier protein (BCCP) and then the CO(2) group is transferred by the transcarboxylase to acetyl-CoA to form malonyl-CoA.</text>
</comment>
<dbReference type="OrthoDB" id="9772975at2"/>
<evidence type="ECO:0000256" key="5">
    <source>
        <dbReference type="ARBA" id="ARBA00022741"/>
    </source>
</evidence>
<evidence type="ECO:0000259" key="14">
    <source>
        <dbReference type="PROSITE" id="PS50980"/>
    </source>
</evidence>
<dbReference type="PRINTS" id="PR01070">
    <property type="entry name" value="ACCCTRFRASEB"/>
</dbReference>
<comment type="cofactor">
    <cofactor evidence="13">
        <name>Zn(2+)</name>
        <dbReference type="ChEBI" id="CHEBI:29105"/>
    </cofactor>
    <text evidence="13">Binds 1 zinc ion per subunit.</text>
</comment>
<dbReference type="GO" id="GO:0005524">
    <property type="term" value="F:ATP binding"/>
    <property type="evidence" value="ECO:0007669"/>
    <property type="project" value="UniProtKB-KW"/>
</dbReference>
<dbReference type="SUPFAM" id="SSF52096">
    <property type="entry name" value="ClpP/crotonase"/>
    <property type="match status" value="1"/>
</dbReference>
<dbReference type="InterPro" id="IPR041010">
    <property type="entry name" value="Znf-ACC"/>
</dbReference>
<keyword evidence="15" id="KW-0436">Ligase</keyword>
<keyword evidence="3 13" id="KW-0808">Transferase</keyword>
<keyword evidence="10 13" id="KW-0443">Lipid metabolism</keyword>